<dbReference type="EMBL" id="ML122252">
    <property type="protein sequence ID" value="RPD65468.1"/>
    <property type="molecule type" value="Genomic_DNA"/>
</dbReference>
<name>A0A5C2RWI3_9APHY</name>
<dbReference type="AlphaFoldDB" id="A0A5C2RWI3"/>
<keyword evidence="5" id="KW-1185">Reference proteome</keyword>
<dbReference type="Proteomes" id="UP000313359">
    <property type="component" value="Unassembled WGS sequence"/>
</dbReference>
<dbReference type="GO" id="GO:0003700">
    <property type="term" value="F:DNA-binding transcription factor activity"/>
    <property type="evidence" value="ECO:0007669"/>
    <property type="project" value="InterPro"/>
</dbReference>
<gene>
    <name evidence="4" type="ORF">L227DRAFT_570799</name>
    <name evidence="3" type="ORF">L227DRAFT_579961</name>
</gene>
<accession>A0A5C2RWI3</accession>
<feature type="region of interest" description="Disordered" evidence="1">
    <location>
        <begin position="33"/>
        <end position="52"/>
    </location>
</feature>
<reference evidence="3" key="1">
    <citation type="journal article" date="2018" name="Genome Biol. Evol.">
        <title>Genomics and development of Lentinus tigrinus, a white-rot wood-decaying mushroom with dimorphic fruiting bodies.</title>
        <authorList>
            <person name="Wu B."/>
            <person name="Xu Z."/>
            <person name="Knudson A."/>
            <person name="Carlson A."/>
            <person name="Chen N."/>
            <person name="Kovaka S."/>
            <person name="LaButti K."/>
            <person name="Lipzen A."/>
            <person name="Pennachio C."/>
            <person name="Riley R."/>
            <person name="Schakwitz W."/>
            <person name="Umezawa K."/>
            <person name="Ohm R.A."/>
            <person name="Grigoriev I.V."/>
            <person name="Nagy L.G."/>
            <person name="Gibbons J."/>
            <person name="Hibbett D."/>
        </authorList>
    </citation>
    <scope>NUCLEOTIDE SEQUENCE [LARGE SCALE GENOMIC DNA]</scope>
    <source>
        <strain evidence="3">ALCF2SS1-6</strain>
    </source>
</reference>
<dbReference type="OrthoDB" id="10006572at2759"/>
<proteinExistence type="predicted"/>
<dbReference type="EMBL" id="ML122298">
    <property type="protein sequence ID" value="RPD55145.1"/>
    <property type="molecule type" value="Genomic_DNA"/>
</dbReference>
<evidence type="ECO:0000259" key="2">
    <source>
        <dbReference type="Pfam" id="PF01285"/>
    </source>
</evidence>
<feature type="domain" description="TEA" evidence="2">
    <location>
        <begin position="5"/>
        <end position="42"/>
    </location>
</feature>
<dbReference type="Pfam" id="PF01285">
    <property type="entry name" value="TEA"/>
    <property type="match status" value="1"/>
</dbReference>
<evidence type="ECO:0000313" key="5">
    <source>
        <dbReference type="Proteomes" id="UP000313359"/>
    </source>
</evidence>
<organism evidence="3 5">
    <name type="scientific">Lentinus tigrinus ALCF2SS1-6</name>
    <dbReference type="NCBI Taxonomy" id="1328759"/>
    <lineage>
        <taxon>Eukaryota</taxon>
        <taxon>Fungi</taxon>
        <taxon>Dikarya</taxon>
        <taxon>Basidiomycota</taxon>
        <taxon>Agaricomycotina</taxon>
        <taxon>Agaricomycetes</taxon>
        <taxon>Polyporales</taxon>
        <taxon>Polyporaceae</taxon>
        <taxon>Lentinus</taxon>
    </lineage>
</organism>
<dbReference type="STRING" id="1328759.A0A5C2RWI3"/>
<protein>
    <recommendedName>
        <fullName evidence="2">TEA domain-containing protein</fullName>
    </recommendedName>
</protein>
<evidence type="ECO:0000313" key="3">
    <source>
        <dbReference type="EMBL" id="RPD55145.1"/>
    </source>
</evidence>
<sequence length="52" mass="5806">MGKGEAVWPPYLEAGLVKGLEKYQPGESMISRSFGRFPMRNKSPARGGHRSR</sequence>
<evidence type="ECO:0000313" key="4">
    <source>
        <dbReference type="EMBL" id="RPD65468.1"/>
    </source>
</evidence>
<dbReference type="InterPro" id="IPR000818">
    <property type="entry name" value="TEA/ATTS_dom"/>
</dbReference>
<evidence type="ECO:0000256" key="1">
    <source>
        <dbReference type="SAM" id="MobiDB-lite"/>
    </source>
</evidence>